<feature type="domain" description="DUF4771" evidence="3">
    <location>
        <begin position="525"/>
        <end position="661"/>
    </location>
</feature>
<evidence type="ECO:0000313" key="5">
    <source>
        <dbReference type="Proteomes" id="UP000092460"/>
    </source>
</evidence>
<reference evidence="4" key="2">
    <citation type="submission" date="2020-05" db="UniProtKB">
        <authorList>
            <consortium name="EnsemblMetazoa"/>
        </authorList>
    </citation>
    <scope>IDENTIFICATION</scope>
    <source>
        <strain evidence="4">IAEA</strain>
    </source>
</reference>
<evidence type="ECO:0000259" key="3">
    <source>
        <dbReference type="Pfam" id="PF15995"/>
    </source>
</evidence>
<dbReference type="Pfam" id="PF15994">
    <property type="entry name" value="DUF4770"/>
    <property type="match status" value="1"/>
</dbReference>
<dbReference type="PANTHER" id="PTHR41967">
    <property type="entry name" value="FI19406P1-RELATED"/>
    <property type="match status" value="1"/>
</dbReference>
<feature type="domain" description="DUF4770" evidence="2">
    <location>
        <begin position="87"/>
        <end position="247"/>
    </location>
</feature>
<protein>
    <recommendedName>
        <fullName evidence="6">DUF4770 domain-containing protein</fullName>
    </recommendedName>
</protein>
<dbReference type="Pfam" id="PF15995">
    <property type="entry name" value="DUF4771"/>
    <property type="match status" value="1"/>
</dbReference>
<sequence length="703" mass="82316">MSGIYSRRPTMRPEKLEVNWKTTSPFKHERENLIRCTHLLKEYMDALEIPGWYRGLAPVQLSKVRELSISLHDDNMQETTYRTRAILSELGLYPIPSDKLISQLIKVSGASDFAFLWFLMEAAYHGSDEQGYNINEQIILSCITDMDLPFTLNALDKLLPPATMVTKRRKDKPKESKISTTNCINFEHKYPYFAKQRLPVLRKSNFHFCRSVKYTLERFNKNYGDAQIGDKWMLRRWFKDYKFNATEHITHAVIRNKINDICDDFDSLKVNAEKLTLLCKHHEEMRLLEEAVEAKLKVIEKEHIDNDHVRKEKLLESLQKEIEENLKEFRESLTKCRRQTIMKILANDTHKTLSTQTIKDFSKEITPSDSSNKVASSGYDLYEEGCMMKEDTLSSSISSQPDSEFDQRNSISIFKKQFLNLGSYCGLKRFHCRSDGTCQFDYRKIFEFKENSDENLRMKRAFIDAVDSDIALLNELEREWMYCQGYDKAVSRTAEKIWNKELERYQMMVDEQLAKCPLGLEYQQTNYDPNDDELMERMLKDAIDYLRKDPQYVLLSLPGVHRLPILKEWIRLRYGKVYTCKEQRNKLQRLQPILNALPAVTNSVDLPTVAQVHQTRKQDYTIRDILIEKSRALRCNIYEKMDQTLLAQTRVFYFAMHPLPHIGSLKQLSHSLVVRTSDTRSEDSGSIPGAIAPLLVYFTTYVL</sequence>
<organism evidence="4 5">
    <name type="scientific">Glossina palpalis gambiensis</name>
    <dbReference type="NCBI Taxonomy" id="67801"/>
    <lineage>
        <taxon>Eukaryota</taxon>
        <taxon>Metazoa</taxon>
        <taxon>Ecdysozoa</taxon>
        <taxon>Arthropoda</taxon>
        <taxon>Hexapoda</taxon>
        <taxon>Insecta</taxon>
        <taxon>Pterygota</taxon>
        <taxon>Neoptera</taxon>
        <taxon>Endopterygota</taxon>
        <taxon>Diptera</taxon>
        <taxon>Brachycera</taxon>
        <taxon>Muscomorpha</taxon>
        <taxon>Hippoboscoidea</taxon>
        <taxon>Glossinidae</taxon>
        <taxon>Glossina</taxon>
    </lineage>
</organism>
<keyword evidence="5" id="KW-1185">Reference proteome</keyword>
<dbReference type="EnsemblMetazoa" id="GPPI044960-RA">
    <property type="protein sequence ID" value="GPPI044960-PA"/>
    <property type="gene ID" value="GPPI044960"/>
</dbReference>
<dbReference type="Proteomes" id="UP000092460">
    <property type="component" value="Unassembled WGS sequence"/>
</dbReference>
<reference evidence="5" key="1">
    <citation type="submission" date="2015-01" db="EMBL/GenBank/DDBJ databases">
        <authorList>
            <person name="Aksoy S."/>
            <person name="Warren W."/>
            <person name="Wilson R.K."/>
        </authorList>
    </citation>
    <scope>NUCLEOTIDE SEQUENCE [LARGE SCALE GENOMIC DNA]</scope>
    <source>
        <strain evidence="5">IAEA</strain>
    </source>
</reference>
<dbReference type="InterPro" id="IPR031935">
    <property type="entry name" value="DUF4770"/>
</dbReference>
<evidence type="ECO:0000256" key="1">
    <source>
        <dbReference type="SAM" id="Coils"/>
    </source>
</evidence>
<dbReference type="VEuPathDB" id="VectorBase:GPPI044960"/>
<dbReference type="PANTHER" id="PTHR41967:SF6">
    <property type="entry name" value="FI19406P1-RELATED"/>
    <property type="match status" value="1"/>
</dbReference>
<evidence type="ECO:0008006" key="6">
    <source>
        <dbReference type="Google" id="ProtNLM"/>
    </source>
</evidence>
<dbReference type="AlphaFoldDB" id="A0A1B0BZB3"/>
<feature type="coiled-coil region" evidence="1">
    <location>
        <begin position="282"/>
        <end position="339"/>
    </location>
</feature>
<dbReference type="EMBL" id="JXJN01023057">
    <property type="status" value="NOT_ANNOTATED_CDS"/>
    <property type="molecule type" value="Genomic_DNA"/>
</dbReference>
<evidence type="ECO:0000259" key="2">
    <source>
        <dbReference type="Pfam" id="PF15994"/>
    </source>
</evidence>
<dbReference type="InterPro" id="IPR031936">
    <property type="entry name" value="DUF4771"/>
</dbReference>
<evidence type="ECO:0000313" key="4">
    <source>
        <dbReference type="EnsemblMetazoa" id="GPPI044960-PA"/>
    </source>
</evidence>
<accession>A0A1B0BZB3</accession>
<keyword evidence="1" id="KW-0175">Coiled coil</keyword>
<proteinExistence type="predicted"/>
<name>A0A1B0BZB3_9MUSC</name>